<keyword evidence="1" id="KW-0805">Transcription regulation</keyword>
<dbReference type="PANTHER" id="PTHR44688">
    <property type="entry name" value="DNA-BINDING TRANSCRIPTIONAL ACTIVATOR DEVR_DOSR"/>
    <property type="match status" value="1"/>
</dbReference>
<dbReference type="Pfam" id="PF00196">
    <property type="entry name" value="GerE"/>
    <property type="match status" value="1"/>
</dbReference>
<dbReference type="RefSeq" id="WP_395113912.1">
    <property type="nucleotide sequence ID" value="NZ_JBIMSO010000039.1"/>
</dbReference>
<dbReference type="InterPro" id="IPR036388">
    <property type="entry name" value="WH-like_DNA-bd_sf"/>
</dbReference>
<dbReference type="InterPro" id="IPR000792">
    <property type="entry name" value="Tscrpt_reg_LuxR_C"/>
</dbReference>
<dbReference type="PRINTS" id="PR00038">
    <property type="entry name" value="HTHLUXR"/>
</dbReference>
<evidence type="ECO:0000256" key="2">
    <source>
        <dbReference type="ARBA" id="ARBA00023125"/>
    </source>
</evidence>
<dbReference type="InterPro" id="IPR011990">
    <property type="entry name" value="TPR-like_helical_dom_sf"/>
</dbReference>
<name>A0ABW7JKX4_9NOCA</name>
<evidence type="ECO:0000259" key="4">
    <source>
        <dbReference type="PROSITE" id="PS50043"/>
    </source>
</evidence>
<comment type="caution">
    <text evidence="5">The sequence shown here is derived from an EMBL/GenBank/DDBJ whole genome shotgun (WGS) entry which is preliminary data.</text>
</comment>
<sequence>MLSPWPTVARQSHLTTLSAALRSRGGPRGVVLTGGSGLGKTTLARHTVKQLRGTTRWVAGTETAKGIPLGAFAHLVEVSDRREPHAILRTVREHLLLGDPNVVVGVDDAHLLDRLSATVVHQLAMERAAHFVVTVRIESDVPDAISALWRDGLLTRVDLSPFSRDEIVDVVETVLQGPLEDVSADRLLQTSQGNPLFLRHLVEGAIEAGNLRRVAGVWQLRGPTVINPQLSTLVEARLAGLPEESLKVVELLAFGGNLDADVLRSLREPGAVDAAAVAGLTKSLSNADKDTVALSHPIYAEVIRARTGTLKARRIRGELVGALSASRPTHVSDRIALVALALDSDREPDVESMVDSSGDAMTLGNLELGERLARRAVALGGGFKAALALTQSLSWQGKGREAEAVLAELDPDGLDEIQLAIWSTTRAANLYWMLGDRVSADAVLRGVRSRLTARPIVVFVDMWQAMVDNDVGASLRTAHEVLDSDLTGPASQGWAAFIAASIHLQSGRIEQTLDLVQRGLRAASQSKSGLLRFNLGLLEVPALVIHGDLEAAEVAANRYVGYAVGQQPARAKAGVLLGQVYLATGRLESARREFEQAIAALQGVGQSWEFFAATNLCQTAALLGKVEVATQALARAEKLIGGAGQLLETELEIARGWLAAAQGQSSAAVSHAHKSASIAAQSGRWTVEANALFAAARFGDRSVATRLAELTDSVDVEPMRMQAAHAAAFAADDGSGLIVASALWERMGAILLAADAAAQSSIAYERNKNRRGQVSSAATAARLAKECDDARSPAIIDASNPLPLTSRERDIAALVALGLSNKEIADKLAVSVRTVEGHIYRACIKLDAPDRDALARALKHALT</sequence>
<dbReference type="PANTHER" id="PTHR44688:SF16">
    <property type="entry name" value="DNA-BINDING TRANSCRIPTIONAL ACTIVATOR DEVR_DOSR"/>
    <property type="match status" value="1"/>
</dbReference>
<evidence type="ECO:0000256" key="1">
    <source>
        <dbReference type="ARBA" id="ARBA00023015"/>
    </source>
</evidence>
<dbReference type="PROSITE" id="PS50043">
    <property type="entry name" value="HTH_LUXR_2"/>
    <property type="match status" value="1"/>
</dbReference>
<evidence type="ECO:0000256" key="3">
    <source>
        <dbReference type="ARBA" id="ARBA00023163"/>
    </source>
</evidence>
<dbReference type="SUPFAM" id="SSF52540">
    <property type="entry name" value="P-loop containing nucleoside triphosphate hydrolases"/>
    <property type="match status" value="1"/>
</dbReference>
<dbReference type="CDD" id="cd06170">
    <property type="entry name" value="LuxR_C_like"/>
    <property type="match status" value="1"/>
</dbReference>
<protein>
    <submittedName>
        <fullName evidence="5">LuxR C-terminal-related transcriptional regulator</fullName>
    </submittedName>
</protein>
<dbReference type="Gene3D" id="1.10.10.10">
    <property type="entry name" value="Winged helix-like DNA-binding domain superfamily/Winged helix DNA-binding domain"/>
    <property type="match status" value="1"/>
</dbReference>
<dbReference type="SMART" id="SM00421">
    <property type="entry name" value="HTH_LUXR"/>
    <property type="match status" value="1"/>
</dbReference>
<evidence type="ECO:0000313" key="6">
    <source>
        <dbReference type="Proteomes" id="UP001609175"/>
    </source>
</evidence>
<keyword evidence="2" id="KW-0238">DNA-binding</keyword>
<dbReference type="SUPFAM" id="SSF48452">
    <property type="entry name" value="TPR-like"/>
    <property type="match status" value="1"/>
</dbReference>
<proteinExistence type="predicted"/>
<feature type="domain" description="HTH luxR-type" evidence="4">
    <location>
        <begin position="797"/>
        <end position="861"/>
    </location>
</feature>
<dbReference type="SUPFAM" id="SSF46894">
    <property type="entry name" value="C-terminal effector domain of the bipartite response regulators"/>
    <property type="match status" value="1"/>
</dbReference>
<reference evidence="5 6" key="1">
    <citation type="submission" date="2024-10" db="EMBL/GenBank/DDBJ databases">
        <authorList>
            <person name="Riesco R."/>
        </authorList>
    </citation>
    <scope>NUCLEOTIDE SEQUENCE [LARGE SCALE GENOMIC DNA]</scope>
    <source>
        <strain evidence="5 6">NCIMB 15449</strain>
    </source>
</reference>
<dbReference type="InterPro" id="IPR016032">
    <property type="entry name" value="Sig_transdc_resp-reg_C-effctor"/>
</dbReference>
<organism evidence="5 6">
    <name type="scientific">Antrihabitans spumae</name>
    <dbReference type="NCBI Taxonomy" id="3373370"/>
    <lineage>
        <taxon>Bacteria</taxon>
        <taxon>Bacillati</taxon>
        <taxon>Actinomycetota</taxon>
        <taxon>Actinomycetes</taxon>
        <taxon>Mycobacteriales</taxon>
        <taxon>Nocardiaceae</taxon>
        <taxon>Antrihabitans</taxon>
    </lineage>
</organism>
<dbReference type="Gene3D" id="1.25.40.10">
    <property type="entry name" value="Tetratricopeptide repeat domain"/>
    <property type="match status" value="1"/>
</dbReference>
<keyword evidence="3" id="KW-0804">Transcription</keyword>
<dbReference type="EMBL" id="JBIMSO010000039">
    <property type="protein sequence ID" value="MFH5208419.1"/>
    <property type="molecule type" value="Genomic_DNA"/>
</dbReference>
<dbReference type="Proteomes" id="UP001609175">
    <property type="component" value="Unassembled WGS sequence"/>
</dbReference>
<accession>A0ABW7JKX4</accession>
<evidence type="ECO:0000313" key="5">
    <source>
        <dbReference type="EMBL" id="MFH5208419.1"/>
    </source>
</evidence>
<dbReference type="PROSITE" id="PS00622">
    <property type="entry name" value="HTH_LUXR_1"/>
    <property type="match status" value="1"/>
</dbReference>
<dbReference type="InterPro" id="IPR027417">
    <property type="entry name" value="P-loop_NTPase"/>
</dbReference>
<gene>
    <name evidence="5" type="ORF">ACHIPZ_09425</name>
</gene>
<dbReference type="Gene3D" id="3.40.50.300">
    <property type="entry name" value="P-loop containing nucleotide triphosphate hydrolases"/>
    <property type="match status" value="1"/>
</dbReference>